<accession>A0A6A5RTY8</accession>
<dbReference type="EMBL" id="ML978963">
    <property type="protein sequence ID" value="KAF1930624.1"/>
    <property type="molecule type" value="Genomic_DNA"/>
</dbReference>
<reference evidence="2" key="1">
    <citation type="journal article" date="2020" name="Stud. Mycol.">
        <title>101 Dothideomycetes genomes: a test case for predicting lifestyles and emergence of pathogens.</title>
        <authorList>
            <person name="Haridas S."/>
            <person name="Albert R."/>
            <person name="Binder M."/>
            <person name="Bloem J."/>
            <person name="Labutti K."/>
            <person name="Salamov A."/>
            <person name="Andreopoulos B."/>
            <person name="Baker S."/>
            <person name="Barry K."/>
            <person name="Bills G."/>
            <person name="Bluhm B."/>
            <person name="Cannon C."/>
            <person name="Castanera R."/>
            <person name="Culley D."/>
            <person name="Daum C."/>
            <person name="Ezra D."/>
            <person name="Gonzalez J."/>
            <person name="Henrissat B."/>
            <person name="Kuo A."/>
            <person name="Liang C."/>
            <person name="Lipzen A."/>
            <person name="Lutzoni F."/>
            <person name="Magnuson J."/>
            <person name="Mondo S."/>
            <person name="Nolan M."/>
            <person name="Ohm R."/>
            <person name="Pangilinan J."/>
            <person name="Park H.-J."/>
            <person name="Ramirez L."/>
            <person name="Alfaro M."/>
            <person name="Sun H."/>
            <person name="Tritt A."/>
            <person name="Yoshinaga Y."/>
            <person name="Zwiers L.-H."/>
            <person name="Turgeon B."/>
            <person name="Goodwin S."/>
            <person name="Spatafora J."/>
            <person name="Crous P."/>
            <person name="Grigoriev I."/>
        </authorList>
    </citation>
    <scope>NUCLEOTIDE SEQUENCE</scope>
    <source>
        <strain evidence="2">CBS 183.55</strain>
    </source>
</reference>
<keyword evidence="3" id="KW-1185">Reference proteome</keyword>
<gene>
    <name evidence="2" type="ORF">M421DRAFT_3657</name>
</gene>
<dbReference type="Proteomes" id="UP000800082">
    <property type="component" value="Unassembled WGS sequence"/>
</dbReference>
<evidence type="ECO:0000313" key="3">
    <source>
        <dbReference type="Proteomes" id="UP000800082"/>
    </source>
</evidence>
<dbReference type="RefSeq" id="XP_033450872.1">
    <property type="nucleotide sequence ID" value="XM_033589715.1"/>
</dbReference>
<protein>
    <submittedName>
        <fullName evidence="2">Uncharacterized protein</fullName>
    </submittedName>
</protein>
<dbReference type="GeneID" id="54347363"/>
<evidence type="ECO:0000256" key="1">
    <source>
        <dbReference type="SAM" id="MobiDB-lite"/>
    </source>
</evidence>
<dbReference type="OrthoDB" id="3799932at2759"/>
<organism evidence="2 3">
    <name type="scientific">Didymella exigua CBS 183.55</name>
    <dbReference type="NCBI Taxonomy" id="1150837"/>
    <lineage>
        <taxon>Eukaryota</taxon>
        <taxon>Fungi</taxon>
        <taxon>Dikarya</taxon>
        <taxon>Ascomycota</taxon>
        <taxon>Pezizomycotina</taxon>
        <taxon>Dothideomycetes</taxon>
        <taxon>Pleosporomycetidae</taxon>
        <taxon>Pleosporales</taxon>
        <taxon>Pleosporineae</taxon>
        <taxon>Didymellaceae</taxon>
        <taxon>Didymella</taxon>
    </lineage>
</organism>
<proteinExistence type="predicted"/>
<feature type="region of interest" description="Disordered" evidence="1">
    <location>
        <begin position="1"/>
        <end position="50"/>
    </location>
</feature>
<name>A0A6A5RTY8_9PLEO</name>
<sequence>MQSQSSLSSQLSSLSSHNPCLALGSEQDEKPLPPSFVGETDPYMTRADNDDEIEALPSLPSWCREIPAALREATTSQREEPSLKDLTDETLDTWRAREFSKMMGSGSGAQQEASSSTKFPLLIGVWYICLQEWDETSLKLREVETQVTCKAV</sequence>
<dbReference type="AlphaFoldDB" id="A0A6A5RTY8"/>
<evidence type="ECO:0000313" key="2">
    <source>
        <dbReference type="EMBL" id="KAF1930624.1"/>
    </source>
</evidence>
<feature type="compositionally biased region" description="Low complexity" evidence="1">
    <location>
        <begin position="1"/>
        <end position="16"/>
    </location>
</feature>